<dbReference type="Proteomes" id="UP000264056">
    <property type="component" value="Unassembled WGS sequence"/>
</dbReference>
<sequence>MLSAKEFLIKQRLLWLLKSRCRRTYVSVFFDGTDVVFLKSGKRRNECIAVELPVEDIDVLRSHLYDGDFIVFAGGKHVILQFVLANRRKWRKLVHWYRKGVNT</sequence>
<dbReference type="EMBL" id="QVQZ01000021">
    <property type="protein sequence ID" value="RFU52712.1"/>
    <property type="molecule type" value="Genomic_DNA"/>
</dbReference>
<evidence type="ECO:0000313" key="5">
    <source>
        <dbReference type="Proteomes" id="UP000262901"/>
    </source>
</evidence>
<dbReference type="EMBL" id="QVQY01000025">
    <property type="protein sequence ID" value="RFU50484.1"/>
    <property type="molecule type" value="Genomic_DNA"/>
</dbReference>
<evidence type="ECO:0000313" key="4">
    <source>
        <dbReference type="Proteomes" id="UP000246115"/>
    </source>
</evidence>
<accession>A0A372KK76</accession>
<keyword evidence="6" id="KW-1185">Reference proteome</keyword>
<name>A0A372KK76_9STRE</name>
<reference evidence="4" key="3">
    <citation type="submission" date="2018-08" db="EMBL/GenBank/DDBJ databases">
        <title>Streptococcus chenjunshii sp. nov., isolated from stools sample of the Tibetan antelope in the Qinghai-Tibet plateau, China.</title>
        <authorList>
            <person name="Tian Z."/>
        </authorList>
    </citation>
    <scope>NUCLEOTIDE SEQUENCE [LARGE SCALE GENOMIC DNA]</scope>
    <source>
        <strain evidence="4">Z15</strain>
    </source>
</reference>
<reference evidence="2 6" key="1">
    <citation type="submission" date="2018-08" db="EMBL/GenBank/DDBJ databases">
        <title>Draft genome of Streptococcus sp .nov. Z2.</title>
        <authorList>
            <person name="Tian Z."/>
        </authorList>
    </citation>
    <scope>NUCLEOTIDE SEQUENCE [LARGE SCALE GENOMIC DNA]</scope>
    <source>
        <strain evidence="2 6">Z2</strain>
    </source>
</reference>
<dbReference type="RefSeq" id="WP_116878622.1">
    <property type="nucleotide sequence ID" value="NZ_CP031733.1"/>
</dbReference>
<reference evidence="1" key="4">
    <citation type="journal article" date="2019" name="Int. J. Syst. Evol. Microbiol.">
        <title>Streptococcus chenjunshii sp. nov. isolated from feces of Tibetan antelopes.</title>
        <authorList>
            <person name="Tian Z."/>
            <person name="Lu S."/>
            <person name="Jin D."/>
            <person name="Yang J."/>
            <person name="Pu J."/>
            <person name="Lai X.H."/>
            <person name="Bai X.N."/>
            <person name="Wu X.M."/>
            <person name="Li J."/>
            <person name="Wang S."/>
            <person name="Xu J."/>
        </authorList>
    </citation>
    <scope>NUCLEOTIDE SEQUENCE</scope>
    <source>
        <strain evidence="1">Z15</strain>
    </source>
</reference>
<evidence type="ECO:0000313" key="6">
    <source>
        <dbReference type="Proteomes" id="UP000264056"/>
    </source>
</evidence>
<evidence type="ECO:0000313" key="3">
    <source>
        <dbReference type="EMBL" id="RFU52712.1"/>
    </source>
</evidence>
<gene>
    <name evidence="1" type="ORF">DDV21_001070</name>
    <name evidence="2" type="ORF">DDV22_08405</name>
    <name evidence="3" type="ORF">DDV23_08245</name>
</gene>
<reference evidence="3 5" key="2">
    <citation type="submission" date="2018-08" db="EMBL/GenBank/DDBJ databases">
        <title>Draft genome of Streptococcus sp. nov. Z1.</title>
        <authorList>
            <person name="Tian Z."/>
        </authorList>
    </citation>
    <scope>NUCLEOTIDE SEQUENCE [LARGE SCALE GENOMIC DNA]</scope>
    <source>
        <strain evidence="3">Z1</strain>
        <strain evidence="5">Z1(2018)</strain>
    </source>
</reference>
<dbReference type="AlphaFoldDB" id="A0A372KK76"/>
<dbReference type="KEGG" id="schj:DDV21_001070"/>
<dbReference type="Proteomes" id="UP000246115">
    <property type="component" value="Chromosome"/>
</dbReference>
<dbReference type="EMBL" id="CP031733">
    <property type="protein sequence ID" value="AXQ77762.1"/>
    <property type="molecule type" value="Genomic_DNA"/>
</dbReference>
<dbReference type="Proteomes" id="UP000262901">
    <property type="component" value="Unassembled WGS sequence"/>
</dbReference>
<accession>A0A346N9R7</accession>
<evidence type="ECO:0000313" key="2">
    <source>
        <dbReference type="EMBL" id="RFU50484.1"/>
    </source>
</evidence>
<proteinExistence type="predicted"/>
<protein>
    <submittedName>
        <fullName evidence="3">Uncharacterized protein</fullName>
    </submittedName>
</protein>
<organism evidence="3 5">
    <name type="scientific">Streptococcus chenjunshii</name>
    <dbReference type="NCBI Taxonomy" id="2173853"/>
    <lineage>
        <taxon>Bacteria</taxon>
        <taxon>Bacillati</taxon>
        <taxon>Bacillota</taxon>
        <taxon>Bacilli</taxon>
        <taxon>Lactobacillales</taxon>
        <taxon>Streptococcaceae</taxon>
        <taxon>Streptococcus</taxon>
    </lineage>
</organism>
<evidence type="ECO:0000313" key="1">
    <source>
        <dbReference type="EMBL" id="AXQ77762.1"/>
    </source>
</evidence>